<reference evidence="1 2" key="1">
    <citation type="submission" date="2018-03" db="EMBL/GenBank/DDBJ databases">
        <title>Draft genome sequence of Rohu Carp (Labeo rohita).</title>
        <authorList>
            <person name="Das P."/>
            <person name="Kushwaha B."/>
            <person name="Joshi C.G."/>
            <person name="Kumar D."/>
            <person name="Nagpure N.S."/>
            <person name="Sahoo L."/>
            <person name="Das S.P."/>
            <person name="Bit A."/>
            <person name="Patnaik S."/>
            <person name="Meher P.K."/>
            <person name="Jayasankar P."/>
            <person name="Koringa P.G."/>
            <person name="Patel N.V."/>
            <person name="Hinsu A.T."/>
            <person name="Kumar R."/>
            <person name="Pandey M."/>
            <person name="Agarwal S."/>
            <person name="Srivastava S."/>
            <person name="Singh M."/>
            <person name="Iquebal M.A."/>
            <person name="Jaiswal S."/>
            <person name="Angadi U.B."/>
            <person name="Kumar N."/>
            <person name="Raza M."/>
            <person name="Shah T.M."/>
            <person name="Rai A."/>
            <person name="Jena J.K."/>
        </authorList>
    </citation>
    <scope>NUCLEOTIDE SEQUENCE [LARGE SCALE GENOMIC DNA]</scope>
    <source>
        <strain evidence="1">DASCIFA01</strain>
        <tissue evidence="1">Testis</tissue>
    </source>
</reference>
<sequence>MNSAGVGVPKLLLLVETEIGVVSTGSQLAGMPAVEVLVPMEDVPEAESVAVAEPREAEFDSVQESKSSLLVQDVVEKQVLVPTVDVVGTGLALVAKDSWVAGLVLWAVVAVESAEPTKAVLELDSVVESMHLQMAVFALAAWPERPKEVGAVTPSEVESKKAVAVAVWVMPNVALTVIVGTVVVGSRLDVPELDFDLVAKH</sequence>
<evidence type="ECO:0000313" key="1">
    <source>
        <dbReference type="EMBL" id="RXN31854.1"/>
    </source>
</evidence>
<organism evidence="1 2">
    <name type="scientific">Labeo rohita</name>
    <name type="common">Indian major carp</name>
    <name type="synonym">Cyprinus rohita</name>
    <dbReference type="NCBI Taxonomy" id="84645"/>
    <lineage>
        <taxon>Eukaryota</taxon>
        <taxon>Metazoa</taxon>
        <taxon>Chordata</taxon>
        <taxon>Craniata</taxon>
        <taxon>Vertebrata</taxon>
        <taxon>Euteleostomi</taxon>
        <taxon>Actinopterygii</taxon>
        <taxon>Neopterygii</taxon>
        <taxon>Teleostei</taxon>
        <taxon>Ostariophysi</taxon>
        <taxon>Cypriniformes</taxon>
        <taxon>Cyprinidae</taxon>
        <taxon>Labeoninae</taxon>
        <taxon>Labeonini</taxon>
        <taxon>Labeo</taxon>
    </lineage>
</organism>
<dbReference type="EMBL" id="QBIY01011439">
    <property type="protein sequence ID" value="RXN31854.1"/>
    <property type="molecule type" value="Genomic_DNA"/>
</dbReference>
<dbReference type="Proteomes" id="UP000290572">
    <property type="component" value="Unassembled WGS sequence"/>
</dbReference>
<evidence type="ECO:0000313" key="2">
    <source>
        <dbReference type="Proteomes" id="UP000290572"/>
    </source>
</evidence>
<dbReference type="AlphaFoldDB" id="A0A498NJI1"/>
<accession>A0A498NJI1</accession>
<keyword evidence="2" id="KW-1185">Reference proteome</keyword>
<protein>
    <submittedName>
        <fullName evidence="1">Uncharacterized protein</fullName>
    </submittedName>
</protein>
<proteinExistence type="predicted"/>
<gene>
    <name evidence="1" type="ORF">ROHU_036156</name>
</gene>
<comment type="caution">
    <text evidence="1">The sequence shown here is derived from an EMBL/GenBank/DDBJ whole genome shotgun (WGS) entry which is preliminary data.</text>
</comment>
<name>A0A498NJI1_LABRO</name>